<dbReference type="EMBL" id="CAXJIO010000012">
    <property type="protein sequence ID" value="CAL2103325.1"/>
    <property type="molecule type" value="Genomic_DNA"/>
</dbReference>
<evidence type="ECO:0000313" key="4">
    <source>
        <dbReference type="Proteomes" id="UP001497527"/>
    </source>
</evidence>
<keyword evidence="3" id="KW-0449">Lipoprotein</keyword>
<name>A0ABP1F033_9FLAO</name>
<feature type="coiled-coil region" evidence="1">
    <location>
        <begin position="149"/>
        <end position="183"/>
    </location>
</feature>
<dbReference type="RefSeq" id="WP_348717486.1">
    <property type="nucleotide sequence ID" value="NZ_CAXJIO010000012.1"/>
</dbReference>
<dbReference type="Proteomes" id="UP001497527">
    <property type="component" value="Unassembled WGS sequence"/>
</dbReference>
<comment type="caution">
    <text evidence="3">The sequence shown here is derived from an EMBL/GenBank/DDBJ whole genome shotgun (WGS) entry which is preliminary data.</text>
</comment>
<gene>
    <name evidence="3" type="ORF">T190423A01A_30439</name>
</gene>
<keyword evidence="2" id="KW-0732">Signal</keyword>
<feature type="chain" id="PRO_5046457479" evidence="2">
    <location>
        <begin position="23"/>
        <end position="186"/>
    </location>
</feature>
<evidence type="ECO:0000256" key="2">
    <source>
        <dbReference type="SAM" id="SignalP"/>
    </source>
</evidence>
<feature type="signal peptide" evidence="2">
    <location>
        <begin position="1"/>
        <end position="22"/>
    </location>
</feature>
<evidence type="ECO:0000313" key="3">
    <source>
        <dbReference type="EMBL" id="CAL2103325.1"/>
    </source>
</evidence>
<proteinExistence type="predicted"/>
<protein>
    <submittedName>
        <fullName evidence="3">Lipoprotein</fullName>
    </submittedName>
</protein>
<evidence type="ECO:0000256" key="1">
    <source>
        <dbReference type="SAM" id="Coils"/>
    </source>
</evidence>
<reference evidence="3 4" key="1">
    <citation type="submission" date="2024-05" db="EMBL/GenBank/DDBJ databases">
        <authorList>
            <person name="Duchaud E."/>
        </authorList>
    </citation>
    <scope>NUCLEOTIDE SEQUENCE [LARGE SCALE GENOMIC DNA]</scope>
    <source>
        <strain evidence="3">Ena-SAMPLE-TAB-13-05-2024-13:56:06:370-140308</strain>
    </source>
</reference>
<keyword evidence="1" id="KW-0175">Coiled coil</keyword>
<sequence length="186" mass="21414">MKTIQAILFKVCIYLMSTLSNAQVSETPQPPSTPNNTHTDVTTTISNSTSVSNSNDTYKFYSKHESSKKEGVLDILEDALDNIPLTRKGRVYIWKKVKQGETVFYCNLTNNTLKIVLDKDEASYNFRKKIKHLGDELKKYISSHREHRFENTSNSVSNAQIRVDRAKEELKRAIRNLEKVKRNTEN</sequence>
<keyword evidence="4" id="KW-1185">Reference proteome</keyword>
<organism evidence="3 4">
    <name type="scientific">Tenacibaculum polynesiense</name>
    <dbReference type="NCBI Taxonomy" id="3137857"/>
    <lineage>
        <taxon>Bacteria</taxon>
        <taxon>Pseudomonadati</taxon>
        <taxon>Bacteroidota</taxon>
        <taxon>Flavobacteriia</taxon>
        <taxon>Flavobacteriales</taxon>
        <taxon>Flavobacteriaceae</taxon>
        <taxon>Tenacibaculum</taxon>
    </lineage>
</organism>
<accession>A0ABP1F033</accession>